<proteinExistence type="inferred from homology"/>
<comment type="caution">
    <text evidence="8">The sequence shown here is derived from an EMBL/GenBank/DDBJ whole genome shotgun (WGS) entry which is preliminary data.</text>
</comment>
<evidence type="ECO:0000313" key="9">
    <source>
        <dbReference type="Proteomes" id="UP000006765"/>
    </source>
</evidence>
<dbReference type="STRING" id="1231392.OCGS_1679"/>
<keyword evidence="5 6" id="KW-0472">Membrane</keyword>
<reference evidence="8 9" key="1">
    <citation type="journal article" date="2012" name="J. Bacteriol.">
        <title>Draft Genome Sequence of Oceaniovalibus guishaninsula JLT2003T.</title>
        <authorList>
            <person name="Tang K."/>
            <person name="Liu K."/>
            <person name="Jiao N."/>
        </authorList>
    </citation>
    <scope>NUCLEOTIDE SEQUENCE [LARGE SCALE GENOMIC DNA]</scope>
    <source>
        <strain evidence="8 9">JLT2003</strain>
    </source>
</reference>
<dbReference type="InterPro" id="IPR051401">
    <property type="entry name" value="GtrA_CellWall_Glycosyl"/>
</dbReference>
<evidence type="ECO:0000256" key="6">
    <source>
        <dbReference type="SAM" id="Phobius"/>
    </source>
</evidence>
<dbReference type="GO" id="GO:0005886">
    <property type="term" value="C:plasma membrane"/>
    <property type="evidence" value="ECO:0007669"/>
    <property type="project" value="TreeGrafter"/>
</dbReference>
<evidence type="ECO:0000256" key="1">
    <source>
        <dbReference type="ARBA" id="ARBA00004141"/>
    </source>
</evidence>
<dbReference type="PANTHER" id="PTHR38459">
    <property type="entry name" value="PROPHAGE BACTOPRENOL-LINKED GLUCOSE TRANSLOCASE HOMOLOG"/>
    <property type="match status" value="1"/>
</dbReference>
<feature type="transmembrane region" description="Helical" evidence="6">
    <location>
        <begin position="98"/>
        <end position="119"/>
    </location>
</feature>
<feature type="transmembrane region" description="Helical" evidence="6">
    <location>
        <begin position="12"/>
        <end position="30"/>
    </location>
</feature>
<keyword evidence="3 6" id="KW-0812">Transmembrane</keyword>
<evidence type="ECO:0000256" key="4">
    <source>
        <dbReference type="ARBA" id="ARBA00022989"/>
    </source>
</evidence>
<evidence type="ECO:0000256" key="2">
    <source>
        <dbReference type="ARBA" id="ARBA00009399"/>
    </source>
</evidence>
<feature type="domain" description="GtrA/DPMS transmembrane" evidence="7">
    <location>
        <begin position="10"/>
        <end position="114"/>
    </location>
</feature>
<gene>
    <name evidence="8" type="ORF">OCGS_1679</name>
</gene>
<name>K2H9F5_9RHOB</name>
<organism evidence="8 9">
    <name type="scientific">Oceaniovalibus guishaninsula JLT2003</name>
    <dbReference type="NCBI Taxonomy" id="1231392"/>
    <lineage>
        <taxon>Bacteria</taxon>
        <taxon>Pseudomonadati</taxon>
        <taxon>Pseudomonadota</taxon>
        <taxon>Alphaproteobacteria</taxon>
        <taxon>Rhodobacterales</taxon>
        <taxon>Roseobacteraceae</taxon>
        <taxon>Oceaniovalibus</taxon>
    </lineage>
</organism>
<evidence type="ECO:0000313" key="8">
    <source>
        <dbReference type="EMBL" id="EKE44163.1"/>
    </source>
</evidence>
<dbReference type="GO" id="GO:0000271">
    <property type="term" value="P:polysaccharide biosynthetic process"/>
    <property type="evidence" value="ECO:0007669"/>
    <property type="project" value="InterPro"/>
</dbReference>
<evidence type="ECO:0000259" key="7">
    <source>
        <dbReference type="Pfam" id="PF04138"/>
    </source>
</evidence>
<comment type="subcellular location">
    <subcellularLocation>
        <location evidence="1">Membrane</location>
        <topology evidence="1">Multi-pass membrane protein</topology>
    </subcellularLocation>
</comment>
<evidence type="ECO:0000256" key="5">
    <source>
        <dbReference type="ARBA" id="ARBA00023136"/>
    </source>
</evidence>
<dbReference type="AlphaFoldDB" id="K2H9F5"/>
<feature type="transmembrane region" description="Helical" evidence="6">
    <location>
        <begin position="36"/>
        <end position="54"/>
    </location>
</feature>
<feature type="transmembrane region" description="Helical" evidence="6">
    <location>
        <begin position="74"/>
        <end position="92"/>
    </location>
</feature>
<keyword evidence="4 6" id="KW-1133">Transmembrane helix</keyword>
<dbReference type="Pfam" id="PF04138">
    <property type="entry name" value="GtrA_DPMS_TM"/>
    <property type="match status" value="1"/>
</dbReference>
<dbReference type="Proteomes" id="UP000006765">
    <property type="component" value="Unassembled WGS sequence"/>
</dbReference>
<dbReference type="PANTHER" id="PTHR38459:SF1">
    <property type="entry name" value="PROPHAGE BACTOPRENOL-LINKED GLUCOSE TRANSLOCASE HOMOLOG"/>
    <property type="match status" value="1"/>
</dbReference>
<protein>
    <submittedName>
        <fullName evidence="8">GtrA family protein</fullName>
    </submittedName>
</protein>
<dbReference type="OrthoDB" id="7874307at2"/>
<dbReference type="eggNOG" id="COG2246">
    <property type="taxonomic scope" value="Bacteria"/>
</dbReference>
<dbReference type="EMBL" id="AMGO01000036">
    <property type="protein sequence ID" value="EKE44163.1"/>
    <property type="molecule type" value="Genomic_DNA"/>
</dbReference>
<dbReference type="InterPro" id="IPR007267">
    <property type="entry name" value="GtrA_DPMS_TM"/>
</dbReference>
<sequence length="129" mass="13773">MTGGLGRIGRYGIVGIGSNLFCYAVFLGLIAASVPAVPASGGVYILGLTISYLLNRSWSFRSRGSHASDLPRFLLAYGIGLVFSLVSMWVLIRWMHPAFAQIVTTLAAALVIYTSLTILKFGGSPHHAD</sequence>
<keyword evidence="9" id="KW-1185">Reference proteome</keyword>
<dbReference type="RefSeq" id="WP_007426831.1">
    <property type="nucleotide sequence ID" value="NZ_AMGO01000036.1"/>
</dbReference>
<comment type="similarity">
    <text evidence="2">Belongs to the GtrA family.</text>
</comment>
<accession>K2H9F5</accession>
<evidence type="ECO:0000256" key="3">
    <source>
        <dbReference type="ARBA" id="ARBA00022692"/>
    </source>
</evidence>